<feature type="domain" description="Ig-like" evidence="8">
    <location>
        <begin position="157"/>
        <end position="235"/>
    </location>
</feature>
<name>A0A0J7L5P7_LASNI</name>
<evidence type="ECO:0000256" key="6">
    <source>
        <dbReference type="PIRSR" id="PIRSR602848-1"/>
    </source>
</evidence>
<dbReference type="InterPro" id="IPR036081">
    <property type="entry name" value="Translin_sf"/>
</dbReference>
<dbReference type="AlphaFoldDB" id="A0A0J7L5P7"/>
<keyword evidence="10" id="KW-1185">Reference proteome</keyword>
<dbReference type="CDD" id="cd14820">
    <property type="entry name" value="TRAX"/>
    <property type="match status" value="1"/>
</dbReference>
<dbReference type="FunFam" id="1.20.58.200:FF:000001">
    <property type="entry name" value="Translin-associated factor X"/>
    <property type="match status" value="1"/>
</dbReference>
<dbReference type="Gene3D" id="1.20.58.190">
    <property type="entry name" value="Translin, domain 1"/>
    <property type="match status" value="1"/>
</dbReference>
<dbReference type="Gene3D" id="1.20.58.200">
    <property type="entry name" value="Translin, domain 2"/>
    <property type="match status" value="1"/>
</dbReference>
<evidence type="ECO:0000259" key="8">
    <source>
        <dbReference type="PROSITE" id="PS50835"/>
    </source>
</evidence>
<dbReference type="InterPro" id="IPR016068">
    <property type="entry name" value="Translin_N"/>
</dbReference>
<keyword evidence="6" id="KW-0460">Magnesium</keyword>
<dbReference type="InterPro" id="IPR003598">
    <property type="entry name" value="Ig_sub2"/>
</dbReference>
<dbReference type="InterPro" id="IPR003599">
    <property type="entry name" value="Ig_sub"/>
</dbReference>
<dbReference type="SUPFAM" id="SSF74784">
    <property type="entry name" value="Translin"/>
    <property type="match status" value="1"/>
</dbReference>
<dbReference type="InterPro" id="IPR007110">
    <property type="entry name" value="Ig-like_dom"/>
</dbReference>
<dbReference type="InterPro" id="IPR016069">
    <property type="entry name" value="Translin_C"/>
</dbReference>
<reference evidence="9 10" key="1">
    <citation type="submission" date="2015-04" db="EMBL/GenBank/DDBJ databases">
        <title>Lasius niger genome sequencing.</title>
        <authorList>
            <person name="Konorov E.A."/>
            <person name="Nikitin M.A."/>
            <person name="Kirill M.V."/>
            <person name="Chang P."/>
        </authorList>
    </citation>
    <scope>NUCLEOTIDE SEQUENCE [LARGE SCALE GENOMIC DNA]</scope>
    <source>
        <tissue evidence="9">Whole</tissue>
    </source>
</reference>
<dbReference type="PANTHER" id="PTHR23278">
    <property type="entry name" value="SIDESTEP PROTEIN"/>
    <property type="match status" value="1"/>
</dbReference>
<feature type="domain" description="Ig-like" evidence="8">
    <location>
        <begin position="11"/>
        <end position="101"/>
    </location>
</feature>
<dbReference type="InterPro" id="IPR036179">
    <property type="entry name" value="Ig-like_dom_sf"/>
</dbReference>
<dbReference type="Pfam" id="PF13927">
    <property type="entry name" value="Ig_3"/>
    <property type="match status" value="2"/>
</dbReference>
<dbReference type="InterPro" id="IPR013783">
    <property type="entry name" value="Ig-like_fold"/>
</dbReference>
<gene>
    <name evidence="9" type="ORF">RF55_1713</name>
</gene>
<protein>
    <submittedName>
        <fullName evidence="9">Turtle-like protein a protein</fullName>
    </submittedName>
</protein>
<feature type="binding site" evidence="6">
    <location>
        <position position="631"/>
    </location>
    <ligand>
        <name>Mg(2+)</name>
        <dbReference type="ChEBI" id="CHEBI:18420"/>
    </ligand>
</feature>
<dbReference type="OrthoDB" id="31005at2759"/>
<dbReference type="InterPro" id="IPR002848">
    <property type="entry name" value="Translin_fam"/>
</dbReference>
<feature type="region of interest" description="Disordered" evidence="7">
    <location>
        <begin position="406"/>
        <end position="434"/>
    </location>
</feature>
<evidence type="ECO:0000313" key="9">
    <source>
        <dbReference type="EMBL" id="KMQ97941.1"/>
    </source>
</evidence>
<evidence type="ECO:0000256" key="1">
    <source>
        <dbReference type="ARBA" id="ARBA00004123"/>
    </source>
</evidence>
<comment type="subcellular location">
    <subcellularLocation>
        <location evidence="2">Cytoplasm</location>
    </subcellularLocation>
    <subcellularLocation>
        <location evidence="1">Nucleus</location>
    </subcellularLocation>
</comment>
<comment type="caution">
    <text evidence="9">The sequence shown here is derived from an EMBL/GenBank/DDBJ whole genome shotgun (WGS) entry which is preliminary data.</text>
</comment>
<evidence type="ECO:0000313" key="10">
    <source>
        <dbReference type="Proteomes" id="UP000036403"/>
    </source>
</evidence>
<dbReference type="PROSITE" id="PS50835">
    <property type="entry name" value="IG_LIKE"/>
    <property type="match status" value="2"/>
</dbReference>
<keyword evidence="6" id="KW-0479">Metal-binding</keyword>
<feature type="binding site" evidence="6">
    <location>
        <position position="573"/>
    </location>
    <ligand>
        <name>Mg(2+)</name>
        <dbReference type="ChEBI" id="CHEBI:18420"/>
    </ligand>
</feature>
<dbReference type="SMART" id="SM00409">
    <property type="entry name" value="IG"/>
    <property type="match status" value="2"/>
</dbReference>
<proteinExistence type="inferred from homology"/>
<dbReference type="STRING" id="67767.A0A0J7L5P7"/>
<dbReference type="GO" id="GO:0046872">
    <property type="term" value="F:metal ion binding"/>
    <property type="evidence" value="ECO:0007669"/>
    <property type="project" value="UniProtKB-KW"/>
</dbReference>
<organism evidence="9 10">
    <name type="scientific">Lasius niger</name>
    <name type="common">Black garden ant</name>
    <dbReference type="NCBI Taxonomy" id="67767"/>
    <lineage>
        <taxon>Eukaryota</taxon>
        <taxon>Metazoa</taxon>
        <taxon>Ecdysozoa</taxon>
        <taxon>Arthropoda</taxon>
        <taxon>Hexapoda</taxon>
        <taxon>Insecta</taxon>
        <taxon>Pterygota</taxon>
        <taxon>Neoptera</taxon>
        <taxon>Endopterygota</taxon>
        <taxon>Hymenoptera</taxon>
        <taxon>Apocrita</taxon>
        <taxon>Aculeata</taxon>
        <taxon>Formicoidea</taxon>
        <taxon>Formicidae</taxon>
        <taxon>Formicinae</taxon>
        <taxon>Lasius</taxon>
        <taxon>Lasius</taxon>
    </lineage>
</organism>
<evidence type="ECO:0000256" key="7">
    <source>
        <dbReference type="SAM" id="MobiDB-lite"/>
    </source>
</evidence>
<dbReference type="Proteomes" id="UP000036403">
    <property type="component" value="Unassembled WGS sequence"/>
</dbReference>
<dbReference type="CDD" id="cd00096">
    <property type="entry name" value="Ig"/>
    <property type="match status" value="1"/>
</dbReference>
<keyword evidence="5" id="KW-0539">Nucleus</keyword>
<dbReference type="GO" id="GO:0043565">
    <property type="term" value="F:sequence-specific DNA binding"/>
    <property type="evidence" value="ECO:0007669"/>
    <property type="project" value="InterPro"/>
</dbReference>
<dbReference type="GO" id="GO:0005737">
    <property type="term" value="C:cytoplasm"/>
    <property type="evidence" value="ECO:0007669"/>
    <property type="project" value="UniProtKB-SubCell"/>
</dbReference>
<dbReference type="GO" id="GO:0005634">
    <property type="term" value="C:nucleus"/>
    <property type="evidence" value="ECO:0007669"/>
    <property type="project" value="UniProtKB-SubCell"/>
</dbReference>
<dbReference type="PANTHER" id="PTHR23278:SF28">
    <property type="entry name" value="SIDESTEP IV, ISOFORM C"/>
    <property type="match status" value="1"/>
</dbReference>
<accession>A0A0J7L5P7</accession>
<dbReference type="PaxDb" id="67767-A0A0J7L5P7"/>
<dbReference type="Pfam" id="PF01997">
    <property type="entry name" value="Translin"/>
    <property type="match status" value="1"/>
</dbReference>
<comment type="similarity">
    <text evidence="3">Belongs to the translin family.</text>
</comment>
<evidence type="ECO:0000256" key="2">
    <source>
        <dbReference type="ARBA" id="ARBA00004496"/>
    </source>
</evidence>
<dbReference type="Gene3D" id="2.60.40.10">
    <property type="entry name" value="Immunoglobulins"/>
    <property type="match status" value="2"/>
</dbReference>
<evidence type="ECO:0000256" key="4">
    <source>
        <dbReference type="ARBA" id="ARBA00022490"/>
    </source>
</evidence>
<evidence type="ECO:0000256" key="5">
    <source>
        <dbReference type="ARBA" id="ARBA00023242"/>
    </source>
</evidence>
<sequence>MFEDFLSKVAPIASLKIGSTLNPKNIKEGSDVYFECNIRANPKLNKLTWFHEKEQLHHNVTAGVVLSDHSLVLQSITRESAGGYTCMAANVEGRAKSNVVNLEVMSYDLSRLYCSRGFLPRIHSEVPKSIRYAAVAPVCKHVLNSGGGWRQQNATPPPFNMPEEVHGALKHETISLVCEVEASPTNVTFHWTFNSSGDLSDIPSTKYTNEGTTSRLNYTPLTDMDYGVLGCWASNAVGHSKQPCLYQVIAAGRPYPLQNCTTYNLNGSWVRISCVEGYDGGLPQKFVAIVGKRRLESTNPYWEFQMLKPAKVALYAVNAKGSSEPYSIEVVLKGVAKFTVAGRILPPRGIHYLWTGGTRVEISFAGESTSSVDMSPILIGLGGTATGLGLIVTGVLMALWRRHAATPAKPKPPQQPSIATFAGKGEEEDGNPDLIPTTALTNHLTGGRRHRGHYDKNKINLGDKGKEVVENIDDNNIVVQQFRAYAAELDAKHDRYERIFKINRDVGIESKRIIFLLHTIDKESKRNVVLDAAKSRLDNMAQTLFKDIADELNGQDAYQFHRAYRAGLEEYVEALTFHEYLQNGGMQDCTKLGRALTYHTTPDDSTEQIITRKVMVTPTDYILGIADLTGELMRKCINNLAIGDISSCYQTCNFVRKIYVAFLGYTSVAFSNEMNKKIFTLKQSLTKMEKACYTIKVRGSEIPKHMLADVAIAAAEEYTEDDEGYQAF</sequence>
<keyword evidence="4" id="KW-0963">Cytoplasm</keyword>
<dbReference type="EMBL" id="LBMM01000633">
    <property type="protein sequence ID" value="KMQ97941.1"/>
    <property type="molecule type" value="Genomic_DNA"/>
</dbReference>
<evidence type="ECO:0000256" key="3">
    <source>
        <dbReference type="ARBA" id="ARBA00005902"/>
    </source>
</evidence>
<dbReference type="SUPFAM" id="SSF48726">
    <property type="entry name" value="Immunoglobulin"/>
    <property type="match status" value="2"/>
</dbReference>
<dbReference type="SMART" id="SM00408">
    <property type="entry name" value="IGc2"/>
    <property type="match status" value="2"/>
</dbReference>